<dbReference type="PROSITE" id="PS00798">
    <property type="entry name" value="ALDOKETO_REDUCTASE_1"/>
    <property type="match status" value="1"/>
</dbReference>
<evidence type="ECO:0000256" key="6">
    <source>
        <dbReference type="PIRSR" id="PIRSR000097-3"/>
    </source>
</evidence>
<organism evidence="8 9">
    <name type="scientific">Bowdeniella nasicola</name>
    <dbReference type="NCBI Taxonomy" id="208480"/>
    <lineage>
        <taxon>Bacteria</taxon>
        <taxon>Bacillati</taxon>
        <taxon>Actinomycetota</taxon>
        <taxon>Actinomycetes</taxon>
        <taxon>Actinomycetales</taxon>
        <taxon>Actinomycetaceae</taxon>
        <taxon>Bowdeniella</taxon>
    </lineage>
</organism>
<keyword evidence="3" id="KW-0560">Oxidoreductase</keyword>
<dbReference type="EMBL" id="FNQV01000011">
    <property type="protein sequence ID" value="SEA52663.1"/>
    <property type="molecule type" value="Genomic_DNA"/>
</dbReference>
<keyword evidence="9" id="KW-1185">Reference proteome</keyword>
<dbReference type="Proteomes" id="UP000199288">
    <property type="component" value="Unassembled WGS sequence"/>
</dbReference>
<evidence type="ECO:0000256" key="4">
    <source>
        <dbReference type="PIRSR" id="PIRSR000097-1"/>
    </source>
</evidence>
<evidence type="ECO:0000313" key="8">
    <source>
        <dbReference type="EMBL" id="SEA52663.1"/>
    </source>
</evidence>
<accession>A0A1H4BX59</accession>
<proteinExistence type="inferred from homology"/>
<dbReference type="PANTHER" id="PTHR43827:SF3">
    <property type="entry name" value="NADP-DEPENDENT OXIDOREDUCTASE DOMAIN-CONTAINING PROTEIN"/>
    <property type="match status" value="1"/>
</dbReference>
<dbReference type="PANTHER" id="PTHR43827">
    <property type="entry name" value="2,5-DIKETO-D-GLUCONIC ACID REDUCTASE"/>
    <property type="match status" value="1"/>
</dbReference>
<feature type="site" description="Lowers pKa of active site Tyr" evidence="6">
    <location>
        <position position="43"/>
    </location>
</feature>
<dbReference type="Gene3D" id="3.20.20.100">
    <property type="entry name" value="NADP-dependent oxidoreductase domain"/>
    <property type="match status" value="1"/>
</dbReference>
<dbReference type="PRINTS" id="PR00069">
    <property type="entry name" value="ALDKETRDTASE"/>
</dbReference>
<dbReference type="InterPro" id="IPR036812">
    <property type="entry name" value="NAD(P)_OxRdtase_dom_sf"/>
</dbReference>
<feature type="domain" description="NADP-dependent oxidoreductase" evidence="7">
    <location>
        <begin position="2"/>
        <end position="227"/>
    </location>
</feature>
<evidence type="ECO:0000259" key="7">
    <source>
        <dbReference type="Pfam" id="PF00248"/>
    </source>
</evidence>
<dbReference type="Pfam" id="PF00248">
    <property type="entry name" value="Aldo_ket_red"/>
    <property type="match status" value="1"/>
</dbReference>
<dbReference type="SUPFAM" id="SSF51430">
    <property type="entry name" value="NAD(P)-linked oxidoreductase"/>
    <property type="match status" value="1"/>
</dbReference>
<evidence type="ECO:0000256" key="3">
    <source>
        <dbReference type="ARBA" id="ARBA00023002"/>
    </source>
</evidence>
<evidence type="ECO:0000256" key="5">
    <source>
        <dbReference type="PIRSR" id="PIRSR000097-2"/>
    </source>
</evidence>
<reference evidence="9" key="1">
    <citation type="submission" date="2016-10" db="EMBL/GenBank/DDBJ databases">
        <authorList>
            <person name="Varghese N."/>
            <person name="Submissions S."/>
        </authorList>
    </citation>
    <scope>NUCLEOTIDE SEQUENCE [LARGE SCALE GENOMIC DNA]</scope>
    <source>
        <strain evidence="9">KPR-1</strain>
    </source>
</reference>
<comment type="similarity">
    <text evidence="1">Belongs to the aldo/keto reductase family.</text>
</comment>
<dbReference type="GO" id="GO:0016616">
    <property type="term" value="F:oxidoreductase activity, acting on the CH-OH group of donors, NAD or NADP as acceptor"/>
    <property type="evidence" value="ECO:0007669"/>
    <property type="project" value="UniProtKB-ARBA"/>
</dbReference>
<dbReference type="InterPro" id="IPR020471">
    <property type="entry name" value="AKR"/>
</dbReference>
<dbReference type="PIRSF" id="PIRSF000097">
    <property type="entry name" value="AKR"/>
    <property type="match status" value="1"/>
</dbReference>
<feature type="binding site" evidence="5">
    <location>
        <position position="75"/>
    </location>
    <ligand>
        <name>substrate</name>
    </ligand>
</feature>
<evidence type="ECO:0000313" key="9">
    <source>
        <dbReference type="Proteomes" id="UP000199288"/>
    </source>
</evidence>
<feature type="active site" description="Proton donor" evidence="4">
    <location>
        <position position="18"/>
    </location>
</feature>
<sequence length="242" mass="26437">MASAIELGYRLIDTASSYGNEREVGLGVRDSAVARDQVAVSSKLRGDDQVAGARAGLERSLDDLGLSYLDNYLIHWPLPSLGRYLEVYGELMAAREEGLIRRLGVSNFLPEHLTALYDAYGEWPAINQIELHPYFPQQALLAWCQERGIEVQAWSPLGRKTDLLSNETVTTMALAHACTPAQLVLAWHLARGCAPIPKTDSTERAAENLAAGSIRLTGREVEALASLERGRIGGDPATHVEM</sequence>
<dbReference type="AlphaFoldDB" id="A0A1H4BX59"/>
<evidence type="ECO:0000256" key="2">
    <source>
        <dbReference type="ARBA" id="ARBA00022857"/>
    </source>
</evidence>
<name>A0A1H4BX59_9ACTO</name>
<evidence type="ECO:0000256" key="1">
    <source>
        <dbReference type="ARBA" id="ARBA00007905"/>
    </source>
</evidence>
<dbReference type="InterPro" id="IPR023210">
    <property type="entry name" value="NADP_OxRdtase_dom"/>
</dbReference>
<dbReference type="InterPro" id="IPR018170">
    <property type="entry name" value="Aldo/ket_reductase_CS"/>
</dbReference>
<dbReference type="PROSITE" id="PS00062">
    <property type="entry name" value="ALDOKETO_REDUCTASE_2"/>
    <property type="match status" value="1"/>
</dbReference>
<gene>
    <name evidence="8" type="ORF">SAMN02910418_01785</name>
</gene>
<protein>
    <submittedName>
        <fullName evidence="8">Aldo/keto reductase</fullName>
    </submittedName>
</protein>
<keyword evidence="2" id="KW-0521">NADP</keyword>